<keyword evidence="3" id="KW-1185">Reference proteome</keyword>
<reference evidence="2 3" key="1">
    <citation type="submission" date="2020-02" db="EMBL/GenBank/DDBJ databases">
        <title>Shewanella WXL01 sp. nov., a marine bacterium isolated from green algae in Luhuitou Fringing Reef (Northern South China Sea).</title>
        <authorList>
            <person name="Wang X."/>
        </authorList>
    </citation>
    <scope>NUCLEOTIDE SEQUENCE [LARGE SCALE GENOMIC DNA]</scope>
    <source>
        <strain evidence="2 3">MCCC 1A01895</strain>
    </source>
</reference>
<keyword evidence="2" id="KW-0540">Nuclease</keyword>
<dbReference type="InterPro" id="IPR036691">
    <property type="entry name" value="Endo/exonu/phosph_ase_sf"/>
</dbReference>
<dbReference type="SUPFAM" id="SSF56219">
    <property type="entry name" value="DNase I-like"/>
    <property type="match status" value="1"/>
</dbReference>
<comment type="caution">
    <text evidence="2">The sequence shown here is derived from an EMBL/GenBank/DDBJ whole genome shotgun (WGS) entry which is preliminary data.</text>
</comment>
<dbReference type="PANTHER" id="PTHR14859:SF15">
    <property type="entry name" value="ENDONUCLEASE_EXONUCLEASE_PHOSPHATASE DOMAIN-CONTAINING PROTEIN"/>
    <property type="match status" value="1"/>
</dbReference>
<protein>
    <submittedName>
        <fullName evidence="2">Endonuclease/exonuclease/phosphatase family protein</fullName>
    </submittedName>
</protein>
<proteinExistence type="predicted"/>
<feature type="domain" description="Endonuclease/exonuclease/phosphatase" evidence="1">
    <location>
        <begin position="56"/>
        <end position="337"/>
    </location>
</feature>
<sequence length="380" mass="42720">MTDNCDDGAVSNSALAATSFRIASINLFNFIAPPDAYYEFENIYSTEQWLGKLTWFSDFVAKAKPDIIGFQEVFSPDALKEWANKQGYPYFAVVGEPELVSDYVYKSPVVALASKYPITQVSAVVPQAHSCQQLGLPSTFSFSRAPLRATVNLPHFGECDCYVIHFKSKRNQLDTTVATDQTLSGAAEFVAQQVLGRWGASLQRGSEATLLYHAMLTRRFSCGHPFVLMGDFNDSIQSDLFSAFRQSSRIFRSDINDVALSQVSDTELQAQLQQFGLFDSYELFVAHQKANRTLAHDEYETHSQASQLMRPASHYFGNTGSVLDYILVSSEFNHAAMQNLAHITHYQTFDRHLVRPDYERDKNSTDHAPVMMTFELRGQV</sequence>
<name>A0ABS5I7P8_9GAMM</name>
<gene>
    <name evidence="2" type="ORF">G3R48_15430</name>
</gene>
<dbReference type="PANTHER" id="PTHR14859">
    <property type="entry name" value="CALCOFLUOR WHITE HYPERSENSITIVE PROTEIN PRECURSOR"/>
    <property type="match status" value="1"/>
</dbReference>
<dbReference type="RefSeq" id="WP_153666123.1">
    <property type="nucleotide sequence ID" value="NZ_JAAIKR010000019.1"/>
</dbReference>
<keyword evidence="2" id="KW-0255">Endonuclease</keyword>
<dbReference type="Pfam" id="PF03372">
    <property type="entry name" value="Exo_endo_phos"/>
    <property type="match status" value="1"/>
</dbReference>
<dbReference type="EMBL" id="JAAIKR010000019">
    <property type="protein sequence ID" value="MBR9729370.1"/>
    <property type="molecule type" value="Genomic_DNA"/>
</dbReference>
<dbReference type="Proteomes" id="UP000811844">
    <property type="component" value="Unassembled WGS sequence"/>
</dbReference>
<evidence type="ECO:0000259" key="1">
    <source>
        <dbReference type="Pfam" id="PF03372"/>
    </source>
</evidence>
<accession>A0ABS5I7P8</accession>
<keyword evidence="2" id="KW-0378">Hydrolase</keyword>
<dbReference type="GO" id="GO:0004519">
    <property type="term" value="F:endonuclease activity"/>
    <property type="evidence" value="ECO:0007669"/>
    <property type="project" value="UniProtKB-KW"/>
</dbReference>
<evidence type="ECO:0000313" key="2">
    <source>
        <dbReference type="EMBL" id="MBR9729370.1"/>
    </source>
</evidence>
<dbReference type="InterPro" id="IPR051916">
    <property type="entry name" value="GPI-anchor_lipid_remodeler"/>
</dbReference>
<organism evidence="2 3">
    <name type="scientific">Shewanella intestini</name>
    <dbReference type="NCBI Taxonomy" id="2017544"/>
    <lineage>
        <taxon>Bacteria</taxon>
        <taxon>Pseudomonadati</taxon>
        <taxon>Pseudomonadota</taxon>
        <taxon>Gammaproteobacteria</taxon>
        <taxon>Alteromonadales</taxon>
        <taxon>Shewanellaceae</taxon>
        <taxon>Shewanella</taxon>
    </lineage>
</organism>
<dbReference type="InterPro" id="IPR005135">
    <property type="entry name" value="Endo/exonuclease/phosphatase"/>
</dbReference>
<evidence type="ECO:0000313" key="3">
    <source>
        <dbReference type="Proteomes" id="UP000811844"/>
    </source>
</evidence>
<dbReference type="Gene3D" id="3.60.10.10">
    <property type="entry name" value="Endonuclease/exonuclease/phosphatase"/>
    <property type="match status" value="1"/>
</dbReference>